<name>A0AAP3FSD9_BACVA</name>
<proteinExistence type="predicted"/>
<dbReference type="GeneID" id="76986925"/>
<dbReference type="Proteomes" id="UP001067121">
    <property type="component" value="Unassembled WGS sequence"/>
</dbReference>
<dbReference type="Pfam" id="PF17452">
    <property type="entry name" value="YnfE"/>
    <property type="match status" value="1"/>
</dbReference>
<reference evidence="1" key="1">
    <citation type="submission" date="2022-02" db="EMBL/GenBank/DDBJ databases">
        <title>Crop Bioprotection Bacillus Genome Sequencing.</title>
        <authorList>
            <person name="Dunlap C."/>
        </authorList>
    </citation>
    <scope>NUCLEOTIDE SEQUENCE</scope>
    <source>
        <strain evidence="1">98-1</strain>
    </source>
</reference>
<dbReference type="EMBL" id="JALAOH010000013">
    <property type="protein sequence ID" value="MCY8316416.1"/>
    <property type="molecule type" value="Genomic_DNA"/>
</dbReference>
<gene>
    <name evidence="1" type="ORF">MOC71_06610</name>
</gene>
<dbReference type="InterPro" id="IPR020302">
    <property type="entry name" value="YnfE-like"/>
</dbReference>
<evidence type="ECO:0000313" key="2">
    <source>
        <dbReference type="Proteomes" id="UP001067121"/>
    </source>
</evidence>
<evidence type="ECO:0000313" key="1">
    <source>
        <dbReference type="EMBL" id="MCY8316416.1"/>
    </source>
</evidence>
<organism evidence="1 2">
    <name type="scientific">Bacillus vallismortis</name>
    <dbReference type="NCBI Taxonomy" id="72361"/>
    <lineage>
        <taxon>Bacteria</taxon>
        <taxon>Bacillati</taxon>
        <taxon>Bacillota</taxon>
        <taxon>Bacilli</taxon>
        <taxon>Bacillales</taxon>
        <taxon>Bacillaceae</taxon>
        <taxon>Bacillus</taxon>
    </lineage>
</organism>
<accession>A0AAP3FSD9</accession>
<comment type="caution">
    <text evidence="1">The sequence shown here is derived from an EMBL/GenBank/DDBJ whole genome shotgun (WGS) entry which is preliminary data.</text>
</comment>
<sequence>MDETLKQYMMLFKKINNAINGPDYPEKETDIQHQKEQLESYETKLQQRFSTDYDYDVFADSVIKCAYGDLTLEDLEAVYDELTTPFF</sequence>
<dbReference type="RefSeq" id="WP_010330649.1">
    <property type="nucleotide sequence ID" value="NZ_CBDIAD010000033.1"/>
</dbReference>
<protein>
    <submittedName>
        <fullName evidence="1">YnfE family protein</fullName>
    </submittedName>
</protein>
<dbReference type="AlphaFoldDB" id="A0AAP3FSD9"/>